<name>A0A0D0HW82_9MICO</name>
<dbReference type="InterPro" id="IPR018910">
    <property type="entry name" value="LpqB_C"/>
</dbReference>
<gene>
    <name evidence="3" type="ORF">SD72_12685</name>
</gene>
<comment type="caution">
    <text evidence="3">The sequence shown here is derived from an EMBL/GenBank/DDBJ whole genome shotgun (WGS) entry which is preliminary data.</text>
</comment>
<feature type="signal peptide" evidence="1">
    <location>
        <begin position="1"/>
        <end position="25"/>
    </location>
</feature>
<dbReference type="AlphaFoldDB" id="A0A0D0HW82"/>
<reference evidence="3 4" key="1">
    <citation type="submission" date="2015-01" db="EMBL/GenBank/DDBJ databases">
        <title>Draft genome sequence of Leucobacter komagatae strain VKM ST2845.</title>
        <authorList>
            <person name="Karlyshev A.V."/>
            <person name="Kudryashova E.B."/>
        </authorList>
    </citation>
    <scope>NUCLEOTIDE SEQUENCE [LARGE SCALE GENOMIC DNA]</scope>
    <source>
        <strain evidence="3 4">VKM ST2845</strain>
    </source>
</reference>
<protein>
    <recommendedName>
        <fullName evidence="2">GerMN domain-containing protein</fullName>
    </recommendedName>
</protein>
<dbReference type="Proteomes" id="UP000032120">
    <property type="component" value="Unassembled WGS sequence"/>
</dbReference>
<feature type="domain" description="GerMN" evidence="2">
    <location>
        <begin position="205"/>
        <end position="294"/>
    </location>
</feature>
<evidence type="ECO:0000313" key="4">
    <source>
        <dbReference type="Proteomes" id="UP000032120"/>
    </source>
</evidence>
<dbReference type="SMART" id="SM00909">
    <property type="entry name" value="Germane"/>
    <property type="match status" value="1"/>
</dbReference>
<evidence type="ECO:0000256" key="1">
    <source>
        <dbReference type="SAM" id="SignalP"/>
    </source>
</evidence>
<dbReference type="InterPro" id="IPR059026">
    <property type="entry name" value="LpqB_N"/>
</dbReference>
<sequence>MSKSVTFRRAAPAACVALIAAITLAGCAGIPGSGGVQPGLPDINQAEQLVQFSAFGPTAGATQEELVRGFLTAANSPSDDYSVAREYLTAEYASQWDPYFGVLIWEGSRPYRQDGDQAGMLSLSVVAEVEPDGRLLPTEVGESTELRFEFTRSGNEWRISSAPAGVILDRSTFEAIWSQHQLSFLGPENRLVPDTRWFLSRAALSTEIVGALIEGPSARFEQVVRSGFPQGVSLTKTAVPVENGLARVDLKGEGLNNPEAQQEILAQLQASLHTVPGVSRVELLVEGTPVRDATGQASPISPNQPGAKLAGTVDGKFGVITTAGLEPVSGVSAALEALDGDAVALSRSKTVAAVRSGAGVSIVEDGFTALVDARDKLLAPSVDDDLWAWSTSAADPTIIKIASAAGTQHELRAPWLEGLDVRAVRLSPGGSLVGVLVDDGAKSYVLVGGVIRDSTGTPTALTQEADIEMWANGGALDFDWIDQQRFVALTQQGSAGKVTVGGPGVFATEQGSVPDAREVFGGGSRTQVRVLTAPGELFAPQGASGWQRTMSDMELLAKRG</sequence>
<keyword evidence="1" id="KW-0732">Signal</keyword>
<dbReference type="EMBL" id="JXSQ01000020">
    <property type="protein sequence ID" value="KIP51886.1"/>
    <property type="molecule type" value="Genomic_DNA"/>
</dbReference>
<dbReference type="RefSeq" id="WP_042544833.1">
    <property type="nucleotide sequence ID" value="NZ_JXSQ01000020.1"/>
</dbReference>
<evidence type="ECO:0000259" key="2">
    <source>
        <dbReference type="SMART" id="SM00909"/>
    </source>
</evidence>
<evidence type="ECO:0000313" key="3">
    <source>
        <dbReference type="EMBL" id="KIP51886.1"/>
    </source>
</evidence>
<proteinExistence type="predicted"/>
<dbReference type="Pfam" id="PF10647">
    <property type="entry name" value="Gmad1"/>
    <property type="match status" value="1"/>
</dbReference>
<dbReference type="InterPro" id="IPR019606">
    <property type="entry name" value="GerMN"/>
</dbReference>
<feature type="chain" id="PRO_5038902388" description="GerMN domain-containing protein" evidence="1">
    <location>
        <begin position="26"/>
        <end position="560"/>
    </location>
</feature>
<accession>A0A0D0HW82</accession>
<organism evidence="3 4">
    <name type="scientific">Leucobacter komagatae</name>
    <dbReference type="NCBI Taxonomy" id="55969"/>
    <lineage>
        <taxon>Bacteria</taxon>
        <taxon>Bacillati</taxon>
        <taxon>Actinomycetota</taxon>
        <taxon>Actinomycetes</taxon>
        <taxon>Micrococcales</taxon>
        <taxon>Microbacteriaceae</taxon>
        <taxon>Leucobacter</taxon>
    </lineage>
</organism>
<keyword evidence="4" id="KW-1185">Reference proteome</keyword>
<dbReference type="OrthoDB" id="3226781at2"/>
<dbReference type="Pfam" id="PF10646">
    <property type="entry name" value="Germane"/>
    <property type="match status" value="1"/>
</dbReference>
<dbReference type="Pfam" id="PF25976">
    <property type="entry name" value="LpqB_N"/>
    <property type="match status" value="1"/>
</dbReference>
<dbReference type="PROSITE" id="PS51257">
    <property type="entry name" value="PROKAR_LIPOPROTEIN"/>
    <property type="match status" value="1"/>
</dbReference>